<keyword evidence="2" id="KW-0560">Oxidoreductase</keyword>
<dbReference type="GO" id="GO:0004735">
    <property type="term" value="F:pyrroline-5-carboxylate reductase activity"/>
    <property type="evidence" value="ECO:0007669"/>
    <property type="project" value="UniProtKB-UniRule"/>
</dbReference>
<dbReference type="SUPFAM" id="SSF51735">
    <property type="entry name" value="NAD(P)-binding Rossmann-fold domains"/>
    <property type="match status" value="1"/>
</dbReference>
<dbReference type="PANTHER" id="PTHR11645">
    <property type="entry name" value="PYRROLINE-5-CARBOXYLATE REDUCTASE"/>
    <property type="match status" value="1"/>
</dbReference>
<dbReference type="EMBL" id="JAKELO010000002">
    <property type="protein sequence ID" value="MDE4908753.1"/>
    <property type="molecule type" value="Genomic_DNA"/>
</dbReference>
<dbReference type="InterPro" id="IPR029036">
    <property type="entry name" value="P5CR_dimer"/>
</dbReference>
<keyword evidence="2 3" id="KW-0521">NADP</keyword>
<dbReference type="Gene3D" id="3.40.50.720">
    <property type="entry name" value="NAD(P)-binding Rossmann-like Domain"/>
    <property type="match status" value="1"/>
</dbReference>
<evidence type="ECO:0000313" key="6">
    <source>
        <dbReference type="EMBL" id="MDE4908753.1"/>
    </source>
</evidence>
<feature type="binding site" evidence="3">
    <location>
        <position position="57"/>
    </location>
    <ligand>
        <name>NADPH</name>
        <dbReference type="ChEBI" id="CHEBI:57783"/>
    </ligand>
</feature>
<dbReference type="PIRSF" id="PIRSF000193">
    <property type="entry name" value="Pyrrol-5-carb_rd"/>
    <property type="match status" value="1"/>
</dbReference>
<name>A0A9Q4KUT3_9EURY</name>
<dbReference type="Pfam" id="PF03807">
    <property type="entry name" value="F420_oxidored"/>
    <property type="match status" value="1"/>
</dbReference>
<keyword evidence="7" id="KW-1185">Reference proteome</keyword>
<dbReference type="Gene3D" id="1.10.3730.10">
    <property type="entry name" value="ProC C-terminal domain-like"/>
    <property type="match status" value="1"/>
</dbReference>
<dbReference type="RefSeq" id="WP_274925366.1">
    <property type="nucleotide sequence ID" value="NZ_JAKELO010000002.1"/>
</dbReference>
<comment type="function">
    <text evidence="2">Catalyzes the reduction of 1-pyrroline-5-carboxylate (PCA) to L-proline.</text>
</comment>
<dbReference type="EC" id="1.5.1.2" evidence="2"/>
<protein>
    <recommendedName>
        <fullName evidence="2">Pyrroline-5-carboxylate reductase</fullName>
        <shortName evidence="2">P5C reductase</shortName>
        <shortName evidence="2">P5CR</shortName>
        <ecNumber evidence="2">1.5.1.2</ecNumber>
    </recommendedName>
    <alternativeName>
        <fullName evidence="2">PCA reductase</fullName>
    </alternativeName>
</protein>
<evidence type="ECO:0000256" key="1">
    <source>
        <dbReference type="ARBA" id="ARBA00005525"/>
    </source>
</evidence>
<comment type="pathway">
    <text evidence="2">Amino-acid biosynthesis; L-proline biosynthesis; L-proline from L-glutamate 5-semialdehyde: step 1/1.</text>
</comment>
<feature type="binding site" evidence="3">
    <location>
        <begin position="8"/>
        <end position="13"/>
    </location>
    <ligand>
        <name>NADP(+)</name>
        <dbReference type="ChEBI" id="CHEBI:58349"/>
    </ligand>
</feature>
<keyword evidence="2" id="KW-0028">Amino-acid biosynthesis</keyword>
<dbReference type="InterPro" id="IPR036291">
    <property type="entry name" value="NAD(P)-bd_dom_sf"/>
</dbReference>
<comment type="similarity">
    <text evidence="1 2">Belongs to the pyrroline-5-carboxylate reductase family.</text>
</comment>
<feature type="domain" description="Pyrroline-5-carboxylate reductase dimerisation" evidence="5">
    <location>
        <begin position="160"/>
        <end position="259"/>
    </location>
</feature>
<comment type="catalytic activity">
    <reaction evidence="2">
        <text>L-proline + NADP(+) = (S)-1-pyrroline-5-carboxylate + NADPH + 2 H(+)</text>
        <dbReference type="Rhea" id="RHEA:14109"/>
        <dbReference type="ChEBI" id="CHEBI:15378"/>
        <dbReference type="ChEBI" id="CHEBI:17388"/>
        <dbReference type="ChEBI" id="CHEBI:57783"/>
        <dbReference type="ChEBI" id="CHEBI:58349"/>
        <dbReference type="ChEBI" id="CHEBI:60039"/>
        <dbReference type="EC" id="1.5.1.2"/>
    </reaction>
</comment>
<comment type="caution">
    <text evidence="6">The sequence shown here is derived from an EMBL/GenBank/DDBJ whole genome shotgun (WGS) entry which is preliminary data.</text>
</comment>
<sequence>MDTRIGIIGTGSMGRMLIRSFLRGGAAVPQQLCASNRTPEAQNAIAAETGIQTADNNRTLVKDAGVIILCVRQPDVVPAMEEIKDLLTDDKLLISIASDVPLSELEALTSARVVRVIPSVTSEQLKGVSLIVFSERTTKADRERVISLFGAIGTPAIISEQDIESYTTLTSCAPAFFAEMIHEFAVSASRMTGIPADEAEALSRETFIGTAALLEIPGTACTDIVSRVATPGGITEEGVNVLTCRFPAVCDEIFAATGRKHATFRNASSENTNTEGN</sequence>
<organism evidence="6 7">
    <name type="scientific">Methanogenium marinum</name>
    <dbReference type="NCBI Taxonomy" id="348610"/>
    <lineage>
        <taxon>Archaea</taxon>
        <taxon>Methanobacteriati</taxon>
        <taxon>Methanobacteriota</taxon>
        <taxon>Stenosarchaea group</taxon>
        <taxon>Methanomicrobia</taxon>
        <taxon>Methanomicrobiales</taxon>
        <taxon>Methanomicrobiaceae</taxon>
        <taxon>Methanogenium</taxon>
    </lineage>
</organism>
<dbReference type="GO" id="GO:0005737">
    <property type="term" value="C:cytoplasm"/>
    <property type="evidence" value="ECO:0007669"/>
    <property type="project" value="UniProtKB-SubCell"/>
</dbReference>
<dbReference type="InterPro" id="IPR028939">
    <property type="entry name" value="P5C_Rdtase_cat_N"/>
</dbReference>
<evidence type="ECO:0000259" key="4">
    <source>
        <dbReference type="Pfam" id="PF03807"/>
    </source>
</evidence>
<reference evidence="6" key="1">
    <citation type="submission" date="2022-01" db="EMBL/GenBank/DDBJ databases">
        <title>Draft genome of Methanogenium marinum DSM 15558.</title>
        <authorList>
            <person name="Chen S.-C."/>
            <person name="You Y.-T."/>
        </authorList>
    </citation>
    <scope>NUCLEOTIDE SEQUENCE</scope>
    <source>
        <strain evidence="6">DSM 15558</strain>
    </source>
</reference>
<dbReference type="AlphaFoldDB" id="A0A9Q4KUT3"/>
<dbReference type="HAMAP" id="MF_01925">
    <property type="entry name" value="P5C_reductase"/>
    <property type="match status" value="1"/>
</dbReference>
<evidence type="ECO:0000256" key="3">
    <source>
        <dbReference type="PIRSR" id="PIRSR000193-1"/>
    </source>
</evidence>
<dbReference type="InterPro" id="IPR000304">
    <property type="entry name" value="Pyrroline-COOH_reductase"/>
</dbReference>
<feature type="domain" description="Pyrroline-5-carboxylate reductase catalytic N-terminal" evidence="4">
    <location>
        <begin position="4"/>
        <end position="97"/>
    </location>
</feature>
<gene>
    <name evidence="2" type="primary">proC</name>
    <name evidence="6" type="ORF">L0665_09055</name>
</gene>
<comment type="catalytic activity">
    <reaction evidence="2">
        <text>L-proline + NAD(+) = (S)-1-pyrroline-5-carboxylate + NADH + 2 H(+)</text>
        <dbReference type="Rhea" id="RHEA:14105"/>
        <dbReference type="ChEBI" id="CHEBI:15378"/>
        <dbReference type="ChEBI" id="CHEBI:17388"/>
        <dbReference type="ChEBI" id="CHEBI:57540"/>
        <dbReference type="ChEBI" id="CHEBI:57945"/>
        <dbReference type="ChEBI" id="CHEBI:60039"/>
        <dbReference type="EC" id="1.5.1.2"/>
    </reaction>
</comment>
<dbReference type="GO" id="GO:0055129">
    <property type="term" value="P:L-proline biosynthetic process"/>
    <property type="evidence" value="ECO:0007669"/>
    <property type="project" value="UniProtKB-UniRule"/>
</dbReference>
<dbReference type="Pfam" id="PF14748">
    <property type="entry name" value="P5CR_dimer"/>
    <property type="match status" value="1"/>
</dbReference>
<dbReference type="SUPFAM" id="SSF48179">
    <property type="entry name" value="6-phosphogluconate dehydrogenase C-terminal domain-like"/>
    <property type="match status" value="1"/>
</dbReference>
<dbReference type="PANTHER" id="PTHR11645:SF53">
    <property type="entry name" value="PYRROLINE-5-CARBOXYLATE REDUCTASE 3"/>
    <property type="match status" value="1"/>
</dbReference>
<evidence type="ECO:0000313" key="7">
    <source>
        <dbReference type="Proteomes" id="UP001143747"/>
    </source>
</evidence>
<keyword evidence="2" id="KW-0963">Cytoplasm</keyword>
<accession>A0A9Q4KUT3</accession>
<dbReference type="InterPro" id="IPR008927">
    <property type="entry name" value="6-PGluconate_DH-like_C_sf"/>
</dbReference>
<evidence type="ECO:0000256" key="2">
    <source>
        <dbReference type="HAMAP-Rule" id="MF_01925"/>
    </source>
</evidence>
<dbReference type="Proteomes" id="UP001143747">
    <property type="component" value="Unassembled WGS sequence"/>
</dbReference>
<comment type="subcellular location">
    <subcellularLocation>
        <location evidence="2">Cytoplasm</location>
    </subcellularLocation>
</comment>
<evidence type="ECO:0000259" key="5">
    <source>
        <dbReference type="Pfam" id="PF14748"/>
    </source>
</evidence>
<proteinExistence type="inferred from homology"/>
<keyword evidence="2" id="KW-0641">Proline biosynthesis</keyword>